<evidence type="ECO:0000256" key="5">
    <source>
        <dbReference type="ARBA" id="ARBA00022692"/>
    </source>
</evidence>
<evidence type="ECO:0000256" key="8">
    <source>
        <dbReference type="SAM" id="SignalP"/>
    </source>
</evidence>
<dbReference type="InterPro" id="IPR051906">
    <property type="entry name" value="TolC-like"/>
</dbReference>
<organism evidence="9 10">
    <name type="scientific">Pedobacter helvus</name>
    <dbReference type="NCBI Taxonomy" id="2563444"/>
    <lineage>
        <taxon>Bacteria</taxon>
        <taxon>Pseudomonadati</taxon>
        <taxon>Bacteroidota</taxon>
        <taxon>Sphingobacteriia</taxon>
        <taxon>Sphingobacteriales</taxon>
        <taxon>Sphingobacteriaceae</taxon>
        <taxon>Pedobacter</taxon>
    </lineage>
</organism>
<evidence type="ECO:0000256" key="6">
    <source>
        <dbReference type="ARBA" id="ARBA00023136"/>
    </source>
</evidence>
<accession>A0ABW9JGL5</accession>
<comment type="subcellular location">
    <subcellularLocation>
        <location evidence="1">Cell outer membrane</location>
    </subcellularLocation>
</comment>
<evidence type="ECO:0000313" key="10">
    <source>
        <dbReference type="Proteomes" id="UP001517367"/>
    </source>
</evidence>
<dbReference type="Proteomes" id="UP001517367">
    <property type="component" value="Unassembled WGS sequence"/>
</dbReference>
<evidence type="ECO:0000256" key="3">
    <source>
        <dbReference type="ARBA" id="ARBA00022448"/>
    </source>
</evidence>
<reference evidence="9 10" key="1">
    <citation type="submission" date="2024-12" db="EMBL/GenBank/DDBJ databases">
        <authorList>
            <person name="Hu S."/>
        </authorList>
    </citation>
    <scope>NUCLEOTIDE SEQUENCE [LARGE SCALE GENOMIC DNA]</scope>
    <source>
        <strain evidence="9 10">P-25</strain>
    </source>
</reference>
<keyword evidence="5" id="KW-0812">Transmembrane</keyword>
<evidence type="ECO:0000313" key="9">
    <source>
        <dbReference type="EMBL" id="MFN0291316.1"/>
    </source>
</evidence>
<dbReference type="SUPFAM" id="SSF56954">
    <property type="entry name" value="Outer membrane efflux proteins (OEP)"/>
    <property type="match status" value="1"/>
</dbReference>
<evidence type="ECO:0000256" key="2">
    <source>
        <dbReference type="ARBA" id="ARBA00007613"/>
    </source>
</evidence>
<feature type="signal peptide" evidence="8">
    <location>
        <begin position="1"/>
        <end position="25"/>
    </location>
</feature>
<keyword evidence="10" id="KW-1185">Reference proteome</keyword>
<protein>
    <submittedName>
        <fullName evidence="9">TolC family protein</fullName>
    </submittedName>
</protein>
<feature type="chain" id="PRO_5045656744" evidence="8">
    <location>
        <begin position="26"/>
        <end position="480"/>
    </location>
</feature>
<evidence type="ECO:0000256" key="7">
    <source>
        <dbReference type="ARBA" id="ARBA00023237"/>
    </source>
</evidence>
<evidence type="ECO:0000256" key="4">
    <source>
        <dbReference type="ARBA" id="ARBA00022452"/>
    </source>
</evidence>
<sequence length="480" mass="52862">MRQSSKINFLFAAFALSMTGFTASAQEVITIQQAVEKTLSNNLQVKQAIFSAALSDENFKQSKNALLPSLNANASGNRNFGRSIDPSTNQFISQQFNSANGSLSASVDLFAGGQKVNQIKQNKLLLAADKTNVEKIKNDLILQVVTSYMQILFNKDLLKAAQQQLEVAKQTLNQQQQLLDVGNKTLADISQSKSQVAVSELEVTNAQNNLSISYLTLNQLMELPSDNKFEVQAPIVDAIAIAKNTYSAPEVVSIAMNAFPDIRLASLRAQAAEKAIDVARGTYYPRLSFGGGVGSNYSSIKPKVTEVNNGLKEVVIGKVQGTQQAVVNEVPDILRTLSNYSFGSQIQDNFNQFIGFSLSIPIFNGFQARSNVRRAKINYQNAQVDEQLSKNNLNKVIFQAVADLRAAESRYQSTTNAFAAQKDAFYVIEQRYNVGLANSVEFSTAQTNRNKAEIDMIQAKYDLLFKSKVIDYYLGKQIVF</sequence>
<name>A0ABW9JGL5_9SPHI</name>
<dbReference type="PANTHER" id="PTHR30026">
    <property type="entry name" value="OUTER MEMBRANE PROTEIN TOLC"/>
    <property type="match status" value="1"/>
</dbReference>
<dbReference type="Pfam" id="PF02321">
    <property type="entry name" value="OEP"/>
    <property type="match status" value="2"/>
</dbReference>
<keyword evidence="8" id="KW-0732">Signal</keyword>
<comment type="caution">
    <text evidence="9">The sequence shown here is derived from an EMBL/GenBank/DDBJ whole genome shotgun (WGS) entry which is preliminary data.</text>
</comment>
<keyword evidence="4" id="KW-1134">Transmembrane beta strand</keyword>
<dbReference type="EMBL" id="SRMP02000011">
    <property type="protein sequence ID" value="MFN0291316.1"/>
    <property type="molecule type" value="Genomic_DNA"/>
</dbReference>
<gene>
    <name evidence="9" type="ORF">E5L68_007920</name>
</gene>
<evidence type="ECO:0000256" key="1">
    <source>
        <dbReference type="ARBA" id="ARBA00004442"/>
    </source>
</evidence>
<proteinExistence type="inferred from homology"/>
<comment type="similarity">
    <text evidence="2">Belongs to the outer membrane factor (OMF) (TC 1.B.17) family.</text>
</comment>
<dbReference type="RefSeq" id="WP_138730526.1">
    <property type="nucleotide sequence ID" value="NZ_SRMP02000011.1"/>
</dbReference>
<keyword evidence="3" id="KW-0813">Transport</keyword>
<keyword evidence="6" id="KW-0472">Membrane</keyword>
<dbReference type="PANTHER" id="PTHR30026:SF20">
    <property type="entry name" value="OUTER MEMBRANE PROTEIN TOLC"/>
    <property type="match status" value="1"/>
</dbReference>
<keyword evidence="7" id="KW-0998">Cell outer membrane</keyword>
<dbReference type="InterPro" id="IPR003423">
    <property type="entry name" value="OMP_efflux"/>
</dbReference>
<dbReference type="Gene3D" id="1.20.1600.10">
    <property type="entry name" value="Outer membrane efflux proteins (OEP)"/>
    <property type="match status" value="1"/>
</dbReference>